<dbReference type="EMBL" id="CCYD01001551">
    <property type="protein sequence ID" value="CEG45177.1"/>
    <property type="molecule type" value="Genomic_DNA"/>
</dbReference>
<feature type="signal peptide" evidence="2">
    <location>
        <begin position="1"/>
        <end position="18"/>
    </location>
</feature>
<dbReference type="RefSeq" id="XP_024581546.1">
    <property type="nucleotide sequence ID" value="XM_024715894.1"/>
</dbReference>
<dbReference type="AlphaFoldDB" id="A0A0P1ASQ2"/>
<accession>A0A0P1ASQ2</accession>
<keyword evidence="1" id="KW-0472">Membrane</keyword>
<evidence type="ECO:0000256" key="1">
    <source>
        <dbReference type="SAM" id="Phobius"/>
    </source>
</evidence>
<keyword evidence="1" id="KW-0812">Transmembrane</keyword>
<dbReference type="GeneID" id="36396547"/>
<reference evidence="4" key="1">
    <citation type="submission" date="2014-09" db="EMBL/GenBank/DDBJ databases">
        <authorList>
            <person name="Sharma Rahul"/>
            <person name="Thines Marco"/>
        </authorList>
    </citation>
    <scope>NUCLEOTIDE SEQUENCE [LARGE SCALE GENOMIC DNA]</scope>
</reference>
<dbReference type="OrthoDB" id="168390at2759"/>
<keyword evidence="4" id="KW-1185">Reference proteome</keyword>
<feature type="chain" id="PRO_5006058890" description="RxLR-like protein" evidence="2">
    <location>
        <begin position="19"/>
        <end position="319"/>
    </location>
</feature>
<evidence type="ECO:0008006" key="5">
    <source>
        <dbReference type="Google" id="ProtNLM"/>
    </source>
</evidence>
<name>A0A0P1ASQ2_PLAHL</name>
<evidence type="ECO:0000256" key="2">
    <source>
        <dbReference type="SAM" id="SignalP"/>
    </source>
</evidence>
<keyword evidence="1" id="KW-1133">Transmembrane helix</keyword>
<evidence type="ECO:0000313" key="4">
    <source>
        <dbReference type="Proteomes" id="UP000054928"/>
    </source>
</evidence>
<proteinExistence type="predicted"/>
<dbReference type="Proteomes" id="UP000054928">
    <property type="component" value="Unassembled WGS sequence"/>
</dbReference>
<feature type="transmembrane region" description="Helical" evidence="1">
    <location>
        <begin position="139"/>
        <end position="159"/>
    </location>
</feature>
<sequence>MAIVAAMTLQTTWILVYAMDNRQEKSQNNIAGSTGARGREKTGTKVAVIQWPEIMPESNFSNATDNKISGSAPTKAADITSEEISTIKIPTDPQEQPNDPKILETATTKPSERAYDSTATLMNDSAVTQAPVILNQGSYSLILLILAGFCCIFLLLWGWKRRSSLFYSSTASGNANTKGSKVQYTHVPNEQPFSHCQYDDDEFCDDFTENDLANDCESWDDWENSSSQDQVSQINPFASAPSILSPRIIPNATTGHNSQLLHSSHHQFNDTATLNRDADPTSLCDAVIEIEKERESCEDLFSQFGMKPDFKKHSAAYTT</sequence>
<organism evidence="3 4">
    <name type="scientific">Plasmopara halstedii</name>
    <name type="common">Downy mildew of sunflower</name>
    <dbReference type="NCBI Taxonomy" id="4781"/>
    <lineage>
        <taxon>Eukaryota</taxon>
        <taxon>Sar</taxon>
        <taxon>Stramenopiles</taxon>
        <taxon>Oomycota</taxon>
        <taxon>Peronosporomycetes</taxon>
        <taxon>Peronosporales</taxon>
        <taxon>Peronosporaceae</taxon>
        <taxon>Plasmopara</taxon>
    </lineage>
</organism>
<evidence type="ECO:0000313" key="3">
    <source>
        <dbReference type="EMBL" id="CEG45177.1"/>
    </source>
</evidence>
<protein>
    <recommendedName>
        <fullName evidence="5">RxLR-like protein</fullName>
    </recommendedName>
</protein>
<keyword evidence="2" id="KW-0732">Signal</keyword>